<evidence type="ECO:0000313" key="4">
    <source>
        <dbReference type="Proteomes" id="UP000184076"/>
    </source>
</evidence>
<dbReference type="RefSeq" id="WP_073039865.1">
    <property type="nucleotide sequence ID" value="NZ_FQVB01000023.1"/>
</dbReference>
<dbReference type="SUPFAM" id="SSF52402">
    <property type="entry name" value="Adenine nucleotide alpha hydrolases-like"/>
    <property type="match status" value="1"/>
</dbReference>
<dbReference type="PANTHER" id="PTHR21294">
    <property type="entry name" value="ELECTRON TRANSFER FLAVOPROTEIN BETA-SUBUNIT"/>
    <property type="match status" value="1"/>
</dbReference>
<accession>A0A1M5DIH8</accession>
<sequence length="263" mass="28856">MKIVVCIKQVPDAKNVRIDPNTHTLVRQGVESIINPFDLFAVEAALRLKDRHGAHVTAVTMGPPQAEEALRDVLGRGVDDAVLLSDRAFAGADTWATATALAAAIRKIGDVSLIFCGKQAIDGDTAQVGPELATILDIPYATFVKELDLDGPDHLKVVRRTDEGTEIWRLPMPALITVLREVGDPRVPSLKHKMRAKKASIPVWGIRDVGLEEDRVGLSGSYTQVVRVFSPPRRSDRVMLQGSVEEQVEQLYRYLKEAKVPGL</sequence>
<dbReference type="GO" id="GO:0009055">
    <property type="term" value="F:electron transfer activity"/>
    <property type="evidence" value="ECO:0007669"/>
    <property type="project" value="InterPro"/>
</dbReference>
<keyword evidence="4" id="KW-1185">Reference proteome</keyword>
<dbReference type="STRING" id="1121391.SAMN02745206_02445"/>
<dbReference type="InterPro" id="IPR014730">
    <property type="entry name" value="ETF_a/b_N"/>
</dbReference>
<dbReference type="EMBL" id="FQVB01000023">
    <property type="protein sequence ID" value="SHF66542.1"/>
    <property type="molecule type" value="Genomic_DNA"/>
</dbReference>
<dbReference type="PIRSF" id="PIRSF000090">
    <property type="entry name" value="Beta-ETF"/>
    <property type="match status" value="1"/>
</dbReference>
<protein>
    <submittedName>
        <fullName evidence="3">Electron transfer flavoprotein beta subunit</fullName>
    </submittedName>
</protein>
<dbReference type="SMART" id="SM00893">
    <property type="entry name" value="ETF"/>
    <property type="match status" value="1"/>
</dbReference>
<evidence type="ECO:0000259" key="2">
    <source>
        <dbReference type="SMART" id="SM00893"/>
    </source>
</evidence>
<dbReference type="CDD" id="cd01714">
    <property type="entry name" value="ETF_beta"/>
    <property type="match status" value="1"/>
</dbReference>
<organism evidence="3 4">
    <name type="scientific">Desulfacinum infernum DSM 9756</name>
    <dbReference type="NCBI Taxonomy" id="1121391"/>
    <lineage>
        <taxon>Bacteria</taxon>
        <taxon>Pseudomonadati</taxon>
        <taxon>Thermodesulfobacteriota</taxon>
        <taxon>Syntrophobacteria</taxon>
        <taxon>Syntrophobacterales</taxon>
        <taxon>Syntrophobacteraceae</taxon>
        <taxon>Desulfacinum</taxon>
    </lineage>
</organism>
<dbReference type="PANTHER" id="PTHR21294:SF17">
    <property type="entry name" value="PROTEIN FIXA"/>
    <property type="match status" value="1"/>
</dbReference>
<reference evidence="4" key="1">
    <citation type="submission" date="2016-11" db="EMBL/GenBank/DDBJ databases">
        <authorList>
            <person name="Varghese N."/>
            <person name="Submissions S."/>
        </authorList>
    </citation>
    <scope>NUCLEOTIDE SEQUENCE [LARGE SCALE GENOMIC DNA]</scope>
    <source>
        <strain evidence="4">DSM 9756</strain>
    </source>
</reference>
<name>A0A1M5DIH8_9BACT</name>
<dbReference type="InterPro" id="IPR014729">
    <property type="entry name" value="Rossmann-like_a/b/a_fold"/>
</dbReference>
<evidence type="ECO:0000313" key="3">
    <source>
        <dbReference type="EMBL" id="SHF66542.1"/>
    </source>
</evidence>
<gene>
    <name evidence="3" type="ORF">SAMN02745206_02445</name>
</gene>
<dbReference type="AlphaFoldDB" id="A0A1M5DIH8"/>
<evidence type="ECO:0000256" key="1">
    <source>
        <dbReference type="ARBA" id="ARBA00022982"/>
    </source>
</evidence>
<proteinExistence type="predicted"/>
<keyword evidence="1" id="KW-0813">Transport</keyword>
<dbReference type="InterPro" id="IPR033948">
    <property type="entry name" value="ETF_beta_N"/>
</dbReference>
<dbReference type="InterPro" id="IPR012255">
    <property type="entry name" value="ETF_b"/>
</dbReference>
<feature type="domain" description="Electron transfer flavoprotein alpha/beta-subunit N-terminal" evidence="2">
    <location>
        <begin position="22"/>
        <end position="213"/>
    </location>
</feature>
<dbReference type="Proteomes" id="UP000184076">
    <property type="component" value="Unassembled WGS sequence"/>
</dbReference>
<keyword evidence="1" id="KW-0249">Electron transport</keyword>
<dbReference type="Pfam" id="PF01012">
    <property type="entry name" value="ETF"/>
    <property type="match status" value="1"/>
</dbReference>
<dbReference type="OrthoDB" id="9804960at2"/>
<dbReference type="Gene3D" id="3.40.50.620">
    <property type="entry name" value="HUPs"/>
    <property type="match status" value="1"/>
</dbReference>